<accession>A0ABV8HQ42</accession>
<keyword evidence="3" id="KW-1185">Reference proteome</keyword>
<dbReference type="EMBL" id="JBHSBB010000011">
    <property type="protein sequence ID" value="MFC4033177.1"/>
    <property type="molecule type" value="Genomic_DNA"/>
</dbReference>
<keyword evidence="2" id="KW-0489">Methyltransferase</keyword>
<feature type="region of interest" description="Disordered" evidence="1">
    <location>
        <begin position="266"/>
        <end position="304"/>
    </location>
</feature>
<name>A0ABV8HQ42_9ACTN</name>
<dbReference type="Gene3D" id="3.40.50.150">
    <property type="entry name" value="Vaccinia Virus protein VP39"/>
    <property type="match status" value="1"/>
</dbReference>
<proteinExistence type="predicted"/>
<dbReference type="GO" id="GO:0032259">
    <property type="term" value="P:methylation"/>
    <property type="evidence" value="ECO:0007669"/>
    <property type="project" value="UniProtKB-KW"/>
</dbReference>
<dbReference type="Proteomes" id="UP001595765">
    <property type="component" value="Unassembled WGS sequence"/>
</dbReference>
<evidence type="ECO:0000313" key="3">
    <source>
        <dbReference type="Proteomes" id="UP001595765"/>
    </source>
</evidence>
<evidence type="ECO:0000313" key="2">
    <source>
        <dbReference type="EMBL" id="MFC4033177.1"/>
    </source>
</evidence>
<evidence type="ECO:0000256" key="1">
    <source>
        <dbReference type="SAM" id="MobiDB-lite"/>
    </source>
</evidence>
<dbReference type="RefSeq" id="WP_386430275.1">
    <property type="nucleotide sequence ID" value="NZ_JBHSBB010000011.1"/>
</dbReference>
<gene>
    <name evidence="2" type="ORF">ACFO3J_17020</name>
</gene>
<dbReference type="GO" id="GO:0008168">
    <property type="term" value="F:methyltransferase activity"/>
    <property type="evidence" value="ECO:0007669"/>
    <property type="project" value="UniProtKB-KW"/>
</dbReference>
<organism evidence="2 3">
    <name type="scientific">Streptomyces polygonati</name>
    <dbReference type="NCBI Taxonomy" id="1617087"/>
    <lineage>
        <taxon>Bacteria</taxon>
        <taxon>Bacillati</taxon>
        <taxon>Actinomycetota</taxon>
        <taxon>Actinomycetes</taxon>
        <taxon>Kitasatosporales</taxon>
        <taxon>Streptomycetaceae</taxon>
        <taxon>Streptomyces</taxon>
    </lineage>
</organism>
<comment type="caution">
    <text evidence="2">The sequence shown here is derived from an EMBL/GenBank/DDBJ whole genome shotgun (WGS) entry which is preliminary data.</text>
</comment>
<reference evidence="3" key="1">
    <citation type="journal article" date="2019" name="Int. J. Syst. Evol. Microbiol.">
        <title>The Global Catalogue of Microorganisms (GCM) 10K type strain sequencing project: providing services to taxonomists for standard genome sequencing and annotation.</title>
        <authorList>
            <consortium name="The Broad Institute Genomics Platform"/>
            <consortium name="The Broad Institute Genome Sequencing Center for Infectious Disease"/>
            <person name="Wu L."/>
            <person name="Ma J."/>
        </authorList>
    </citation>
    <scope>NUCLEOTIDE SEQUENCE [LARGE SCALE GENOMIC DNA]</scope>
    <source>
        <strain evidence="3">CGMCC 4.7237</strain>
    </source>
</reference>
<keyword evidence="2" id="KW-0808">Transferase</keyword>
<dbReference type="InterPro" id="IPR029063">
    <property type="entry name" value="SAM-dependent_MTases_sf"/>
</dbReference>
<dbReference type="CDD" id="cd02440">
    <property type="entry name" value="AdoMet_MTases"/>
    <property type="match status" value="1"/>
</dbReference>
<dbReference type="SUPFAM" id="SSF53335">
    <property type="entry name" value="S-adenosyl-L-methionine-dependent methyltransferases"/>
    <property type="match status" value="1"/>
</dbReference>
<dbReference type="Pfam" id="PF13489">
    <property type="entry name" value="Methyltransf_23"/>
    <property type="match status" value="1"/>
</dbReference>
<sequence length="304" mass="33608">MTSLSADPAFPGWDWEDPEGLDATLARFTENLAACRSLETVRQEVPRSHAEFRELGLTGIEFASFRTPHPEGLGTDLLALHTPDAATEPGPVYLVDGVHRFTQLDIGDPLPFDDAAVDWIYAEHLIEHVPLGTVIGWLREARRVLRPGGVLRLTTPDLERYVQGYLDGQGGFFARHRRRLRTLRVGPPMPERRAFMINQIFYHFGHRWIYDEAELRHALATAGFTGWRITRHEYREGARADVAALDTSFRRDETLYLEAVAPAAAAAPATGAGGEDSSADPGPEPTPRPAGGDGRTATPPQEAR</sequence>
<protein>
    <submittedName>
        <fullName evidence="2">Class I SAM-dependent methyltransferase</fullName>
    </submittedName>
</protein>